<sequence length="2524" mass="283963">MELARLCLELNLADLAKVCCDRMEQLSVKDPSFQLEKEFLECEMMVKALGNKQETFQKAVVDIRLQAIKKCEEAIMNAMRLGDPNVIQAGCVTQWNLCLPLLQPNLRHKVRRPLAIIAQALENIDSLLVLLRCQVHTELSQCEEDQEQIEAATENLKKALYFDDTGVYHEKLEASLHRLELRAQLYKQPETSEDQAAMIIEQARTSDSGTIRMKRSLLVKAGEALAPDNFLLVLDSENEAKEVSAVKESLTQVKQLAGKAKQHKLFLQKTEGYLSRLGEDNAKEIAKLWADLAKTARKQEVWDVCRVACRFCLLFDDPKWQIVAPPVTSKAVSVAESVSVKQDHSASDTLVEETSSKPEIKTASRMTVGPSTPQPKLNNKDLMRMIAEISFVNGEALIQLLRSHGLQLNDLPVYPEDKSKRPKGYVPKKPEEDTDWIEYCDWLKNLSKEATQNFLRGLTLGVVLNEPWIVCSAAAYIWNYNNHIISQGREAEITSDLTTVLEGLKRVGHAGETEMLVNLCNGLANGLVKPWIPKSPPETAKPEPAVEAPPMKSSKGGKTPAVTAPKNPPNKLSFGMPPEALSDLKKAVEVCEHAMRVTNGTESQNIVPMYVRMPLLQAWVRAKQIAQQAISKSYGTEDEHSRQGQNSMTRAVVAVEILSLNKSGQLEFKDVPTLEDVVNMVLEAKWTEKLVELQLWTRLTFLAHEAHNAKLVTLCCKNASKLESRLQKLSSHQQLILNEMLSYANLILGQSLIENMKGRNSIRREAIEAFVISARYARKAGNYDLVMTAARHFWNASVPLVGLPMERELLKEHLKTVLEAISATASMKFKKDKSAGSGQGDKTDGAEKEPEGVKDDQKEPEKTTGPAPTDDLSLRAAMYGVLFQSFADKGEWPQALESIDQAVACMPRTKHRLILFKHRVMVKAKLGQNINMDMQKFKDESDDFIANMWRRVALSSKKVSEQLISYQNAIDVLETAGNEYQKVEYLLEFGQWLYSNQFPTADAQDQVEWAVDILLSIKQSEEAKASLQPDGKKRKGSRLRETKSFTPKVMEKPITPASVKMVSVIVTPSGRMTADKTSSKRDVKSHTPVMLSEAASREKVGGEELVPSAKQIEIGSPVPENPVLSVKEISEVRQLDALFRSHMLLAEFCGPDCVQYTDILLMAYSYLMRLWEVLIQAFGQSMKDLSKKAPTVVKDELHSQSGTKTKKEDKKKEEKEKAAQQLKRKRKLPLDVLPADLETWALYDWPEEGFEAFKIDKLKSVAINEDNIPKPMLTFHYTDSLIKQLKSIGYTPMTFPVLAFQDLLSRSVVPSSALNKLVHLWSMEICQELDLRSGIIFHQKIVGNPHISEADQALSRNQIARWKDIQLQVAKEEQRLKEAKEAMVKQTNSRPKAQQSRLSPKIPETVKASEPSIGTHLGKVLGAVSLRDVWTDTADVLIRQGNYQRAREYLNEANIAAEAFTDQPLKAKILLLLAKLAYREAQYGRAIMLCTQAQELKEGEEEFWYDSLTLLVKATLKEKWDNSNAHKAKKILAQAIREFNRFGDSFVNRSKKIKYYCTKLETRLIHIYFDHLKHKFQKNKTAQFLELVLACCERYESLSENMISLGYWRSARKLSQERAQFLRYLSEESDDSELVKIYYMQIVSVLKEASSLAEKIFMDVHSLIPMAQLKNMNTPVQRELADVKLEMAGILTDILTLHHKELRHKQLQEEKKPPIILLIEEFVKEAPVHDSQEKEWLDFCRIAGDDAVSVLLSAQSLCNTIPWLKAKCLVGLGRLLLVMADLQGPDPPMQWMVNDIETMRQQLAAEVTEAAVTVQASASFVQPAPDDEEVIAVNENLPPEAGKPTSPPVAGLIKDRAKLVALINDKKKQLDSSKYYYMCASEFLYHGLNFCLQNQLTDTAATASLELVKLFGQFDAGAASMMLALHQSCRASMTLEKLLFKSQPDPSTSKLAAMLHQKQQILKHDLTTNMSSSSLYKELKMSLLTDWQAGKKLEVSTGHVDLLKDFPSNFNLIVLQHSPDKKFLYGAIMDKPKGAQGPVKTKDKNYSRARIFGEPIDNNKLQEILAEIEAYKQQQQSMLLRREYQRSQAVQREKMLENLNENQKTPIKAPVNYDFEESELENMFKKIIAAMNAYLQPLLGPICHSIKSPNIINASSNDPANKPSKDSVPQNELVIFLVDTDLMHLPLEACDPLKTLEGVISVSRDFSLQLLRRRSQDDKKVEEKDAKKSGKDASDGTSRIPGLRDAKMKQAKIVPLNRQVQPWQAEVSTNNFRYIVDPYLECSEAEEKKPIGVFNKILQTYETQFTSRWLGVLGSDHTPSIGEWEIYISESSAFIFYGMERVLSYIPPHKMATLNSPGCNILFSFDLAETAKSFQRQSKLDVYKTPYSLSFESPVETAMLASVTGIKCIIMNQWHTTLAENATKLESAMEYLLKKGLTTGQALYLLQNPVKAYMDAKQDEALSSSPKSARGAKAAVTKSDTKSPLPQDAGAEARRDSVDENIPAVTRSAFNTVCYGMPNLIVTQ</sequence>
<evidence type="ECO:0000313" key="2">
    <source>
        <dbReference type="EMBL" id="CAL1538602.1"/>
    </source>
</evidence>
<evidence type="ECO:0000313" key="3">
    <source>
        <dbReference type="Proteomes" id="UP001497497"/>
    </source>
</evidence>
<reference evidence="2 3" key="1">
    <citation type="submission" date="2024-04" db="EMBL/GenBank/DDBJ databases">
        <authorList>
            <consortium name="Genoscope - CEA"/>
            <person name="William W."/>
        </authorList>
    </citation>
    <scope>NUCLEOTIDE SEQUENCE [LARGE SCALE GENOMIC DNA]</scope>
</reference>
<dbReference type="InterPro" id="IPR011990">
    <property type="entry name" value="TPR-like_helical_dom_sf"/>
</dbReference>
<dbReference type="GO" id="GO:0035082">
    <property type="term" value="P:axoneme assembly"/>
    <property type="evidence" value="ECO:0007669"/>
    <property type="project" value="InterPro"/>
</dbReference>
<dbReference type="SMART" id="SM00028">
    <property type="entry name" value="TPR"/>
    <property type="match status" value="4"/>
</dbReference>
<feature type="region of interest" description="Disordered" evidence="1">
    <location>
        <begin position="1381"/>
        <end position="1405"/>
    </location>
</feature>
<feature type="region of interest" description="Disordered" evidence="1">
    <location>
        <begin position="1192"/>
        <end position="1222"/>
    </location>
</feature>
<protein>
    <recommendedName>
        <fullName evidence="4">Cilia- and flagella-associated protein 46</fullName>
    </recommendedName>
</protein>
<dbReference type="GO" id="GO:0060294">
    <property type="term" value="P:cilium movement involved in cell motility"/>
    <property type="evidence" value="ECO:0007669"/>
    <property type="project" value="InterPro"/>
</dbReference>
<dbReference type="Gene3D" id="1.25.40.10">
    <property type="entry name" value="Tetratricopeptide repeat domain"/>
    <property type="match status" value="1"/>
</dbReference>
<feature type="compositionally biased region" description="Polar residues" evidence="1">
    <location>
        <begin position="1385"/>
        <end position="1398"/>
    </location>
</feature>
<dbReference type="PANTHER" id="PTHR15977:SF15">
    <property type="entry name" value="CILIA- AND FLAGELLA-ASSOCIATED PROTEIN 46"/>
    <property type="match status" value="1"/>
</dbReference>
<feature type="compositionally biased region" description="Basic and acidic residues" evidence="1">
    <location>
        <begin position="2217"/>
        <end position="2234"/>
    </location>
</feature>
<feature type="region of interest" description="Disordered" evidence="1">
    <location>
        <begin position="829"/>
        <end position="871"/>
    </location>
</feature>
<evidence type="ECO:0000256" key="1">
    <source>
        <dbReference type="SAM" id="MobiDB-lite"/>
    </source>
</evidence>
<dbReference type="InterPro" id="IPR039586">
    <property type="entry name" value="CFAP46"/>
</dbReference>
<feature type="compositionally biased region" description="Basic and acidic residues" evidence="1">
    <location>
        <begin position="1205"/>
        <end position="1218"/>
    </location>
</feature>
<organism evidence="2 3">
    <name type="scientific">Lymnaea stagnalis</name>
    <name type="common">Great pond snail</name>
    <name type="synonym">Helix stagnalis</name>
    <dbReference type="NCBI Taxonomy" id="6523"/>
    <lineage>
        <taxon>Eukaryota</taxon>
        <taxon>Metazoa</taxon>
        <taxon>Spiralia</taxon>
        <taxon>Lophotrochozoa</taxon>
        <taxon>Mollusca</taxon>
        <taxon>Gastropoda</taxon>
        <taxon>Heterobranchia</taxon>
        <taxon>Euthyneura</taxon>
        <taxon>Panpulmonata</taxon>
        <taxon>Hygrophila</taxon>
        <taxon>Lymnaeoidea</taxon>
        <taxon>Lymnaeidae</taxon>
        <taxon>Lymnaea</taxon>
    </lineage>
</organism>
<accession>A0AAV2HYK1</accession>
<dbReference type="PANTHER" id="PTHR15977">
    <property type="entry name" value="CILIA- AND FLAGELLA-ASSOCIATED PROTEIN 46"/>
    <property type="match status" value="1"/>
</dbReference>
<gene>
    <name evidence="2" type="ORF">GSLYS_00012423001</name>
</gene>
<dbReference type="Proteomes" id="UP001497497">
    <property type="component" value="Unassembled WGS sequence"/>
</dbReference>
<feature type="region of interest" description="Disordered" evidence="1">
    <location>
        <begin position="534"/>
        <end position="572"/>
    </location>
</feature>
<name>A0AAV2HYK1_LYMST</name>
<feature type="region of interest" description="Disordered" evidence="1">
    <location>
        <begin position="2217"/>
        <end position="2242"/>
    </location>
</feature>
<dbReference type="InterPro" id="IPR019734">
    <property type="entry name" value="TPR_rpt"/>
</dbReference>
<proteinExistence type="predicted"/>
<dbReference type="EMBL" id="CAXITT010000306">
    <property type="protein sequence ID" value="CAL1538602.1"/>
    <property type="molecule type" value="Genomic_DNA"/>
</dbReference>
<evidence type="ECO:0008006" key="4">
    <source>
        <dbReference type="Google" id="ProtNLM"/>
    </source>
</evidence>
<comment type="caution">
    <text evidence="2">The sequence shown here is derived from an EMBL/GenBank/DDBJ whole genome shotgun (WGS) entry which is preliminary data.</text>
</comment>
<dbReference type="SUPFAM" id="SSF48452">
    <property type="entry name" value="TPR-like"/>
    <property type="match status" value="1"/>
</dbReference>
<feature type="region of interest" description="Disordered" evidence="1">
    <location>
        <begin position="2461"/>
        <end position="2498"/>
    </location>
</feature>
<feature type="compositionally biased region" description="Basic and acidic residues" evidence="1">
    <location>
        <begin position="841"/>
        <end position="862"/>
    </location>
</feature>
<keyword evidence="3" id="KW-1185">Reference proteome</keyword>